<dbReference type="GO" id="GO:0004764">
    <property type="term" value="F:shikimate 3-dehydrogenase (NADP+) activity"/>
    <property type="evidence" value="ECO:0007669"/>
    <property type="project" value="UniProtKB-EC"/>
</dbReference>
<dbReference type="Pfam" id="PF01488">
    <property type="entry name" value="Shikimate_DH"/>
    <property type="match status" value="1"/>
</dbReference>
<dbReference type="InterPro" id="IPR046346">
    <property type="entry name" value="Aminoacid_DH-like_N_sf"/>
</dbReference>
<evidence type="ECO:0000313" key="10">
    <source>
        <dbReference type="Proteomes" id="UP000190092"/>
    </source>
</evidence>
<dbReference type="GO" id="GO:0050661">
    <property type="term" value="F:NADP binding"/>
    <property type="evidence" value="ECO:0007669"/>
    <property type="project" value="TreeGrafter"/>
</dbReference>
<reference evidence="10" key="1">
    <citation type="submission" date="2017-02" db="EMBL/GenBank/DDBJ databases">
        <authorList>
            <person name="Varghese N."/>
            <person name="Submissions S."/>
        </authorList>
    </citation>
    <scope>NUCLEOTIDE SEQUENCE [LARGE SCALE GENOMIC DNA]</scope>
    <source>
        <strain evidence="10">ATCC 27094</strain>
    </source>
</reference>
<dbReference type="AlphaFoldDB" id="A0A1T4T710"/>
<dbReference type="PANTHER" id="PTHR21089:SF1">
    <property type="entry name" value="BIFUNCTIONAL 3-DEHYDROQUINATE DEHYDRATASE_SHIKIMATE DEHYDROGENASE, CHLOROPLASTIC"/>
    <property type="match status" value="1"/>
</dbReference>
<dbReference type="RefSeq" id="WP_085937505.1">
    <property type="nucleotide sequence ID" value="NZ_FUWJ01000013.1"/>
</dbReference>
<gene>
    <name evidence="9" type="ORF">SAMN02745126_05770</name>
</gene>
<evidence type="ECO:0000256" key="5">
    <source>
        <dbReference type="ARBA" id="ARBA00023141"/>
    </source>
</evidence>
<dbReference type="GO" id="GO:0005829">
    <property type="term" value="C:cytosol"/>
    <property type="evidence" value="ECO:0007669"/>
    <property type="project" value="TreeGrafter"/>
</dbReference>
<dbReference type="STRING" id="225324.SAMN02745126_05770"/>
<proteinExistence type="predicted"/>
<dbReference type="InterPro" id="IPR036291">
    <property type="entry name" value="NAD(P)-bd_dom_sf"/>
</dbReference>
<keyword evidence="5" id="KW-0057">Aromatic amino acid biosynthesis</keyword>
<dbReference type="PANTHER" id="PTHR21089">
    <property type="entry name" value="SHIKIMATE DEHYDROGENASE"/>
    <property type="match status" value="1"/>
</dbReference>
<evidence type="ECO:0000259" key="7">
    <source>
        <dbReference type="Pfam" id="PF01488"/>
    </source>
</evidence>
<dbReference type="UniPathway" id="UPA00053">
    <property type="reaction ID" value="UER00087"/>
</dbReference>
<dbReference type="Gene3D" id="3.40.50.10860">
    <property type="entry name" value="Leucine Dehydrogenase, chain A, domain 1"/>
    <property type="match status" value="1"/>
</dbReference>
<evidence type="ECO:0000256" key="2">
    <source>
        <dbReference type="ARBA" id="ARBA00012962"/>
    </source>
</evidence>
<dbReference type="EC" id="1.1.1.25" evidence="2"/>
<evidence type="ECO:0000259" key="8">
    <source>
        <dbReference type="Pfam" id="PF08501"/>
    </source>
</evidence>
<feature type="domain" description="Shikimate dehydrogenase substrate binding N-terminal" evidence="8">
    <location>
        <begin position="12"/>
        <end position="95"/>
    </location>
</feature>
<keyword evidence="5" id="KW-0028">Amino-acid biosynthesis</keyword>
<dbReference type="Proteomes" id="UP000190092">
    <property type="component" value="Unassembled WGS sequence"/>
</dbReference>
<dbReference type="InterPro" id="IPR013708">
    <property type="entry name" value="Shikimate_DH-bd_N"/>
</dbReference>
<dbReference type="SUPFAM" id="SSF53223">
    <property type="entry name" value="Aminoacid dehydrogenase-like, N-terminal domain"/>
    <property type="match status" value="1"/>
</dbReference>
<dbReference type="CDD" id="cd01065">
    <property type="entry name" value="NAD_bind_Shikimate_DH"/>
    <property type="match status" value="1"/>
</dbReference>
<keyword evidence="3" id="KW-0521">NADP</keyword>
<accession>A0A1T4T710</accession>
<dbReference type="InterPro" id="IPR006151">
    <property type="entry name" value="Shikm_DH/Glu-tRNA_Rdtase"/>
</dbReference>
<feature type="domain" description="Quinate/shikimate 5-dehydrogenase/glutamyl-tRNA reductase" evidence="7">
    <location>
        <begin position="117"/>
        <end position="197"/>
    </location>
</feature>
<protein>
    <recommendedName>
        <fullName evidence="2">shikimate dehydrogenase (NADP(+))</fullName>
        <ecNumber evidence="2">1.1.1.25</ecNumber>
    </recommendedName>
</protein>
<evidence type="ECO:0000256" key="3">
    <source>
        <dbReference type="ARBA" id="ARBA00022857"/>
    </source>
</evidence>
<comment type="catalytic activity">
    <reaction evidence="6">
        <text>shikimate + NADP(+) = 3-dehydroshikimate + NADPH + H(+)</text>
        <dbReference type="Rhea" id="RHEA:17737"/>
        <dbReference type="ChEBI" id="CHEBI:15378"/>
        <dbReference type="ChEBI" id="CHEBI:16630"/>
        <dbReference type="ChEBI" id="CHEBI:36208"/>
        <dbReference type="ChEBI" id="CHEBI:57783"/>
        <dbReference type="ChEBI" id="CHEBI:58349"/>
        <dbReference type="EC" id="1.1.1.25"/>
    </reaction>
</comment>
<evidence type="ECO:0000256" key="4">
    <source>
        <dbReference type="ARBA" id="ARBA00023002"/>
    </source>
</evidence>
<evidence type="ECO:0000313" key="9">
    <source>
        <dbReference type="EMBL" id="SKA36119.1"/>
    </source>
</evidence>
<dbReference type="OrthoDB" id="7873617at2"/>
<keyword evidence="4" id="KW-0560">Oxidoreductase</keyword>
<sequence length="262" mass="27392">MEITGKTKIMFVLADPIGHVRASAVLNAYFRSIDDDVAVSPLHVLPADLGAVLASIRLMRNVVGFGVTIPHKTSVIEYLDEATPEVALIGAVNFVKRTADGRLVGDNLDARGFVASLAQHRIAVRGRKVLQVGAGGAGRATAFGLAGAGTRELTIMNRDEAKARALAAAVSRRYPGTKVSAGHAEARSFDLIVNTTSLGMKIDDPLPLDLEGVGPGAAVSDIIVTPEVTPLLARAATQGARTVGGRPMLDAQMVLVAKFIAR</sequence>
<dbReference type="SUPFAM" id="SSF51735">
    <property type="entry name" value="NAD(P)-binding Rossmann-fold domains"/>
    <property type="match status" value="1"/>
</dbReference>
<evidence type="ECO:0000256" key="6">
    <source>
        <dbReference type="ARBA" id="ARBA00049442"/>
    </source>
</evidence>
<dbReference type="Pfam" id="PF08501">
    <property type="entry name" value="Shikimate_dh_N"/>
    <property type="match status" value="1"/>
</dbReference>
<dbReference type="GO" id="GO:0009423">
    <property type="term" value="P:chorismate biosynthetic process"/>
    <property type="evidence" value="ECO:0007669"/>
    <property type="project" value="UniProtKB-UniPathway"/>
</dbReference>
<dbReference type="GO" id="GO:0019632">
    <property type="term" value="P:shikimate metabolic process"/>
    <property type="evidence" value="ECO:0007669"/>
    <property type="project" value="TreeGrafter"/>
</dbReference>
<evidence type="ECO:0000256" key="1">
    <source>
        <dbReference type="ARBA" id="ARBA00004871"/>
    </source>
</evidence>
<organism evidence="9 10">
    <name type="scientific">Enhydrobacter aerosaccus</name>
    <dbReference type="NCBI Taxonomy" id="225324"/>
    <lineage>
        <taxon>Bacteria</taxon>
        <taxon>Pseudomonadati</taxon>
        <taxon>Pseudomonadota</taxon>
        <taxon>Alphaproteobacteria</taxon>
        <taxon>Hyphomicrobiales</taxon>
        <taxon>Enhydrobacter</taxon>
    </lineage>
</organism>
<dbReference type="InterPro" id="IPR022893">
    <property type="entry name" value="Shikimate_DH_fam"/>
</dbReference>
<name>A0A1T4T710_9HYPH</name>
<dbReference type="GO" id="GO:0009073">
    <property type="term" value="P:aromatic amino acid family biosynthetic process"/>
    <property type="evidence" value="ECO:0007669"/>
    <property type="project" value="UniProtKB-KW"/>
</dbReference>
<comment type="pathway">
    <text evidence="1">Metabolic intermediate biosynthesis; chorismate biosynthesis; chorismate from D-erythrose 4-phosphate and phosphoenolpyruvate: step 4/7.</text>
</comment>
<dbReference type="EMBL" id="FUWJ01000013">
    <property type="protein sequence ID" value="SKA36119.1"/>
    <property type="molecule type" value="Genomic_DNA"/>
</dbReference>
<dbReference type="Gene3D" id="3.40.50.720">
    <property type="entry name" value="NAD(P)-binding Rossmann-like Domain"/>
    <property type="match status" value="1"/>
</dbReference>
<keyword evidence="10" id="KW-1185">Reference proteome</keyword>